<evidence type="ECO:0000313" key="2">
    <source>
        <dbReference type="RefSeq" id="XP_010424794.1"/>
    </source>
</evidence>
<organism evidence="1 2">
    <name type="scientific">Camelina sativa</name>
    <name type="common">False flax</name>
    <name type="synonym">Myagrum sativum</name>
    <dbReference type="NCBI Taxonomy" id="90675"/>
    <lineage>
        <taxon>Eukaryota</taxon>
        <taxon>Viridiplantae</taxon>
        <taxon>Streptophyta</taxon>
        <taxon>Embryophyta</taxon>
        <taxon>Tracheophyta</taxon>
        <taxon>Spermatophyta</taxon>
        <taxon>Magnoliopsida</taxon>
        <taxon>eudicotyledons</taxon>
        <taxon>Gunneridae</taxon>
        <taxon>Pentapetalae</taxon>
        <taxon>rosids</taxon>
        <taxon>malvids</taxon>
        <taxon>Brassicales</taxon>
        <taxon>Brassicaceae</taxon>
        <taxon>Camelineae</taxon>
        <taxon>Camelina</taxon>
    </lineage>
</organism>
<protein>
    <submittedName>
        <fullName evidence="2">Uncharacterized protein LOC104709959</fullName>
    </submittedName>
</protein>
<evidence type="ECO:0000313" key="1">
    <source>
        <dbReference type="Proteomes" id="UP000694864"/>
    </source>
</evidence>
<dbReference type="Proteomes" id="UP000694864">
    <property type="component" value="Chromosome 8"/>
</dbReference>
<gene>
    <name evidence="2" type="primary">LOC104709959</name>
</gene>
<dbReference type="PANTHER" id="PTHR47150">
    <property type="entry name" value="OS12G0169200 PROTEIN"/>
    <property type="match status" value="1"/>
</dbReference>
<dbReference type="RefSeq" id="XP_010424794.1">
    <property type="nucleotide sequence ID" value="XM_010426492.1"/>
</dbReference>
<name>A0ABM0TDK8_CAMSA</name>
<dbReference type="InterPro" id="IPR006912">
    <property type="entry name" value="Harbinger_derived_prot"/>
</dbReference>
<accession>A0ABM0TDK8</accession>
<keyword evidence="1" id="KW-1185">Reference proteome</keyword>
<reference evidence="1" key="1">
    <citation type="journal article" date="2014" name="Nat. Commun.">
        <title>The emerging biofuel crop Camelina sativa retains a highly undifferentiated hexaploid genome structure.</title>
        <authorList>
            <person name="Kagale S."/>
            <person name="Koh C."/>
            <person name="Nixon J."/>
            <person name="Bollina V."/>
            <person name="Clarke W.E."/>
            <person name="Tuteja R."/>
            <person name="Spillane C."/>
            <person name="Robinson S.J."/>
            <person name="Links M.G."/>
            <person name="Clarke C."/>
            <person name="Higgins E.E."/>
            <person name="Huebert T."/>
            <person name="Sharpe A.G."/>
            <person name="Parkin I.A."/>
        </authorList>
    </citation>
    <scope>NUCLEOTIDE SEQUENCE [LARGE SCALE GENOMIC DNA]</scope>
    <source>
        <strain evidence="1">cv. DH55</strain>
    </source>
</reference>
<sequence length="287" mass="33365">MASSSNNIEEMMDNYFDEALDNYFDKAFENRFDRRFGDQQEATTEKTKRSYIERDRESGHKRLWDDYFSEDATYSPRLFCRRFRMNKNLFLRIVERLSAEVPYFRQRKDATGRLGLSALQKSTAAIRMMAYGCAADAVDEYLRLADSTAILCLEQFAEGVINLFGDEYLRRPTVEDLQRLLNIGELRRFPGMIGSIDFFDDVLQGIAPKVKFFVNGRAYHMAYYLTDDIYPNWATFIQSIPMPQDPKSSLFATSQEGTRKDVERAFGVLQARFAIVRNPALVHDKKL</sequence>
<dbReference type="PANTHER" id="PTHR47150:SF5">
    <property type="entry name" value="OS07G0546750 PROTEIN"/>
    <property type="match status" value="1"/>
</dbReference>
<dbReference type="GeneID" id="104709959"/>
<reference evidence="2" key="2">
    <citation type="submission" date="2025-08" db="UniProtKB">
        <authorList>
            <consortium name="RefSeq"/>
        </authorList>
    </citation>
    <scope>IDENTIFICATION</scope>
    <source>
        <tissue evidence="2">Leaf</tissue>
    </source>
</reference>
<dbReference type="Pfam" id="PF04827">
    <property type="entry name" value="Plant_tran"/>
    <property type="match status" value="1"/>
</dbReference>
<proteinExistence type="predicted"/>